<name>A0A511HM52_9BACT</name>
<dbReference type="AlphaFoldDB" id="A0A511HM52"/>
<dbReference type="Proteomes" id="UP000198717">
    <property type="component" value="Unassembled WGS sequence"/>
</dbReference>
<protein>
    <submittedName>
        <fullName evidence="3">FRG domain-containing protein</fullName>
    </submittedName>
</protein>
<organism evidence="2 5">
    <name type="scientific">Myxococcus virescens</name>
    <dbReference type="NCBI Taxonomy" id="83456"/>
    <lineage>
        <taxon>Bacteria</taxon>
        <taxon>Pseudomonadati</taxon>
        <taxon>Myxococcota</taxon>
        <taxon>Myxococcia</taxon>
        <taxon>Myxococcales</taxon>
        <taxon>Cystobacterineae</taxon>
        <taxon>Myxococcaceae</taxon>
        <taxon>Myxococcus</taxon>
    </lineage>
</organism>
<keyword evidence="4" id="KW-1185">Reference proteome</keyword>
<proteinExistence type="predicted"/>
<dbReference type="Pfam" id="PF08867">
    <property type="entry name" value="FRG"/>
    <property type="match status" value="1"/>
</dbReference>
<dbReference type="EMBL" id="BJVY01000048">
    <property type="protein sequence ID" value="GEL74474.1"/>
    <property type="molecule type" value="Genomic_DNA"/>
</dbReference>
<evidence type="ECO:0000313" key="2">
    <source>
        <dbReference type="EMBL" id="GEL74474.1"/>
    </source>
</evidence>
<accession>A0A511HM52</accession>
<evidence type="ECO:0000259" key="1">
    <source>
        <dbReference type="SMART" id="SM00901"/>
    </source>
</evidence>
<dbReference type="InterPro" id="IPR014966">
    <property type="entry name" value="FRG-dom"/>
</dbReference>
<reference evidence="3 4" key="1">
    <citation type="submission" date="2016-10" db="EMBL/GenBank/DDBJ databases">
        <authorList>
            <person name="Varghese N."/>
            <person name="Submissions S."/>
        </authorList>
    </citation>
    <scope>NUCLEOTIDE SEQUENCE [LARGE SCALE GENOMIC DNA]</scope>
    <source>
        <strain evidence="3 4">DSM 2260</strain>
    </source>
</reference>
<gene>
    <name evidence="2" type="ORF">MVI01_62580</name>
    <name evidence="3" type="ORF">SAMN04488504_109152</name>
</gene>
<sequence length="289" mass="33427">MLIVSRGFWAMLEQRIGTWLELQDALFAGSWSEVLGRHRSTFVFRGMPQVTNDLSTALNRKGLFVRKEKDLLRAFRKYARSYSPQPVESVWDWLALAQHHGLPARMLDWTFSPYVALHFLTENPEWYGEDGVVWCVDYRQTNRHLPRRLKTLLQREGADVFTGEMLATTASDLSTFDQLAKHPFVLFLEPPSLDARIVNQFALFSVMNGPELRLDTFLEAQAAGVRKLIIPAALKWEVRDKLDQSNITERVLFPGFDGLSRWLRRYYGPRASAHAPDAPPVRKRRRVTR</sequence>
<comment type="caution">
    <text evidence="2">The sequence shown here is derived from an EMBL/GenBank/DDBJ whole genome shotgun (WGS) entry which is preliminary data.</text>
</comment>
<evidence type="ECO:0000313" key="4">
    <source>
        <dbReference type="Proteomes" id="UP000198717"/>
    </source>
</evidence>
<feature type="domain" description="FRG" evidence="1">
    <location>
        <begin position="38"/>
        <end position="134"/>
    </location>
</feature>
<reference evidence="2 5" key="2">
    <citation type="submission" date="2019-07" db="EMBL/GenBank/DDBJ databases">
        <title>Whole genome shotgun sequence of Myxococcus virescens NBRC 100334.</title>
        <authorList>
            <person name="Hosoyama A."/>
            <person name="Uohara A."/>
            <person name="Ohji S."/>
            <person name="Ichikawa N."/>
        </authorList>
    </citation>
    <scope>NUCLEOTIDE SEQUENCE [LARGE SCALE GENOMIC DNA]</scope>
    <source>
        <strain evidence="2 5">NBRC 100334</strain>
    </source>
</reference>
<dbReference type="EMBL" id="FNAJ01000009">
    <property type="protein sequence ID" value="SDE62678.1"/>
    <property type="molecule type" value="Genomic_DNA"/>
</dbReference>
<evidence type="ECO:0000313" key="5">
    <source>
        <dbReference type="Proteomes" id="UP000321224"/>
    </source>
</evidence>
<dbReference type="SMART" id="SM00901">
    <property type="entry name" value="FRG"/>
    <property type="match status" value="1"/>
</dbReference>
<evidence type="ECO:0000313" key="3">
    <source>
        <dbReference type="EMBL" id="SDE62678.1"/>
    </source>
</evidence>
<dbReference type="Proteomes" id="UP000321224">
    <property type="component" value="Unassembled WGS sequence"/>
</dbReference>